<dbReference type="InterPro" id="IPR029058">
    <property type="entry name" value="AB_hydrolase_fold"/>
</dbReference>
<protein>
    <submittedName>
        <fullName evidence="2">Alpha/beta hydrolase</fullName>
    </submittedName>
</protein>
<evidence type="ECO:0000313" key="3">
    <source>
        <dbReference type="Proteomes" id="UP000276309"/>
    </source>
</evidence>
<name>A0A3G2L9Q9_9FLAO</name>
<dbReference type="RefSeq" id="WP_121849952.1">
    <property type="nucleotide sequence ID" value="NZ_CP032050.1"/>
</dbReference>
<dbReference type="Proteomes" id="UP000276309">
    <property type="component" value="Chromosome"/>
</dbReference>
<dbReference type="EMBL" id="CP032050">
    <property type="protein sequence ID" value="AYN68941.1"/>
    <property type="molecule type" value="Genomic_DNA"/>
</dbReference>
<dbReference type="KEGG" id="emar:D1013_16925"/>
<sequence length="287" mass="33414">MKNLFKKLILNSYGRYFNTLVLFSKRKSAITTFQVFSKVRKGRVLPSQKKYLDAVKDTTLRIEDHDIQTYKWNGTKDRILLVHGWESNTFRWRNLVEKLTAENYEVIAFDAPGHGYSSGSNLHLPLYTECIQKIIETYSPKHIIAHSFGGMAILFNDYLYQNDGIEKMVTIGSPSEFRELLDHYQKLIGFNNRVLKAFENYVYERFQKNVDDFSSSKFVLSNQKEGLLLHDQLDVLAPFHASEKVHADWKNSKFIKTKGFGHSMHQPELNDQIIAFLKSEPIKTDFT</sequence>
<dbReference type="Pfam" id="PF00561">
    <property type="entry name" value="Abhydrolase_1"/>
    <property type="match status" value="1"/>
</dbReference>
<feature type="domain" description="AB hydrolase-1" evidence="1">
    <location>
        <begin position="78"/>
        <end position="226"/>
    </location>
</feature>
<evidence type="ECO:0000313" key="2">
    <source>
        <dbReference type="EMBL" id="AYN68941.1"/>
    </source>
</evidence>
<evidence type="ECO:0000259" key="1">
    <source>
        <dbReference type="Pfam" id="PF00561"/>
    </source>
</evidence>
<dbReference type="PANTHER" id="PTHR46438">
    <property type="entry name" value="ALPHA/BETA-HYDROLASES SUPERFAMILY PROTEIN"/>
    <property type="match status" value="1"/>
</dbReference>
<dbReference type="AlphaFoldDB" id="A0A3G2L9Q9"/>
<proteinExistence type="predicted"/>
<dbReference type="SUPFAM" id="SSF53474">
    <property type="entry name" value="alpha/beta-Hydrolases"/>
    <property type="match status" value="1"/>
</dbReference>
<reference evidence="2 3" key="1">
    <citation type="submission" date="2018-08" db="EMBL/GenBank/DDBJ databases">
        <title>The reduced genetic potential of extracellular carbohydrate catabolism in Euzebyella marina RN62, a Flavobacteriia bacterium isolated from the hadal water.</title>
        <authorList>
            <person name="Xue C."/>
        </authorList>
    </citation>
    <scope>NUCLEOTIDE SEQUENCE [LARGE SCALE GENOMIC DNA]</scope>
    <source>
        <strain evidence="2 3">RN62</strain>
    </source>
</reference>
<dbReference type="GO" id="GO:0016787">
    <property type="term" value="F:hydrolase activity"/>
    <property type="evidence" value="ECO:0007669"/>
    <property type="project" value="UniProtKB-KW"/>
</dbReference>
<dbReference type="InterPro" id="IPR000073">
    <property type="entry name" value="AB_hydrolase_1"/>
</dbReference>
<dbReference type="Gene3D" id="3.40.50.1820">
    <property type="entry name" value="alpha/beta hydrolase"/>
    <property type="match status" value="1"/>
</dbReference>
<gene>
    <name evidence="2" type="ORF">D1013_16925</name>
</gene>
<accession>A0A3G2L9Q9</accession>
<keyword evidence="3" id="KW-1185">Reference proteome</keyword>
<dbReference type="OrthoDB" id="9785847at2"/>
<organism evidence="2 3">
    <name type="scientific">Euzebyella marina</name>
    <dbReference type="NCBI Taxonomy" id="1761453"/>
    <lineage>
        <taxon>Bacteria</taxon>
        <taxon>Pseudomonadati</taxon>
        <taxon>Bacteroidota</taxon>
        <taxon>Flavobacteriia</taxon>
        <taxon>Flavobacteriales</taxon>
        <taxon>Flavobacteriaceae</taxon>
        <taxon>Euzebyella</taxon>
    </lineage>
</organism>
<keyword evidence="2" id="KW-0378">Hydrolase</keyword>